<evidence type="ECO:0000313" key="4">
    <source>
        <dbReference type="Proteomes" id="UP000321960"/>
    </source>
</evidence>
<evidence type="ECO:0000313" key="2">
    <source>
        <dbReference type="EMBL" id="GEP06179.1"/>
    </source>
</evidence>
<feature type="signal peptide" evidence="1">
    <location>
        <begin position="1"/>
        <end position="32"/>
    </location>
</feature>
<dbReference type="EMBL" id="BJZU01000093">
    <property type="protein sequence ID" value="GEP06179.1"/>
    <property type="molecule type" value="Genomic_DNA"/>
</dbReference>
<name>A0A512J8J9_9HYPH</name>
<proteinExistence type="predicted"/>
<dbReference type="RefSeq" id="WP_147027713.1">
    <property type="nucleotide sequence ID" value="NZ_BJZU01000093.1"/>
</dbReference>
<dbReference type="Proteomes" id="UP001156856">
    <property type="component" value="Unassembled WGS sequence"/>
</dbReference>
<evidence type="ECO:0000256" key="1">
    <source>
        <dbReference type="SAM" id="SignalP"/>
    </source>
</evidence>
<dbReference type="Proteomes" id="UP000321960">
    <property type="component" value="Unassembled WGS sequence"/>
</dbReference>
<dbReference type="EMBL" id="BSPK01000018">
    <property type="protein sequence ID" value="GLS62959.1"/>
    <property type="molecule type" value="Genomic_DNA"/>
</dbReference>
<reference evidence="3" key="1">
    <citation type="journal article" date="2014" name="Int. J. Syst. Evol. Microbiol.">
        <title>Complete genome of a new Firmicutes species belonging to the dominant human colonic microbiota ('Ruminococcus bicirculans') reveals two chromosomes and a selective capacity to utilize plant glucans.</title>
        <authorList>
            <consortium name="NISC Comparative Sequencing Program"/>
            <person name="Wegmann U."/>
            <person name="Louis P."/>
            <person name="Goesmann A."/>
            <person name="Henrissat B."/>
            <person name="Duncan S.H."/>
            <person name="Flint H.J."/>
        </authorList>
    </citation>
    <scope>NUCLEOTIDE SEQUENCE</scope>
    <source>
        <strain evidence="3">NBRC 107715</strain>
    </source>
</reference>
<dbReference type="AlphaFoldDB" id="A0A512J8J9"/>
<reference evidence="2 4" key="3">
    <citation type="submission" date="2019-07" db="EMBL/GenBank/DDBJ databases">
        <title>Whole genome shotgun sequence of Methylobacterium oxalidis NBRC 107715.</title>
        <authorList>
            <person name="Hosoyama A."/>
            <person name="Uohara A."/>
            <person name="Ohji S."/>
            <person name="Ichikawa N."/>
        </authorList>
    </citation>
    <scope>NUCLEOTIDE SEQUENCE [LARGE SCALE GENOMIC DNA]</scope>
    <source>
        <strain evidence="2 4">NBRC 107715</strain>
    </source>
</reference>
<organism evidence="2 4">
    <name type="scientific">Methylobacterium oxalidis</name>
    <dbReference type="NCBI Taxonomy" id="944322"/>
    <lineage>
        <taxon>Bacteria</taxon>
        <taxon>Pseudomonadati</taxon>
        <taxon>Pseudomonadota</taxon>
        <taxon>Alphaproteobacteria</taxon>
        <taxon>Hyphomicrobiales</taxon>
        <taxon>Methylobacteriaceae</taxon>
        <taxon>Methylobacterium</taxon>
    </lineage>
</organism>
<feature type="chain" id="PRO_5021789899" evidence="1">
    <location>
        <begin position="33"/>
        <end position="302"/>
    </location>
</feature>
<comment type="caution">
    <text evidence="2">The sequence shown here is derived from an EMBL/GenBank/DDBJ whole genome shotgun (WGS) entry which is preliminary data.</text>
</comment>
<keyword evidence="5" id="KW-1185">Reference proteome</keyword>
<protein>
    <submittedName>
        <fullName evidence="2">Uncharacterized protein</fullName>
    </submittedName>
</protein>
<gene>
    <name evidence="3" type="ORF">GCM10007888_13400</name>
    <name evidence="2" type="ORF">MOX02_42170</name>
</gene>
<reference evidence="3" key="4">
    <citation type="submission" date="2023-01" db="EMBL/GenBank/DDBJ databases">
        <title>Draft genome sequence of Methylobacterium oxalidis strain NBRC 107715.</title>
        <authorList>
            <person name="Sun Q."/>
            <person name="Mori K."/>
        </authorList>
    </citation>
    <scope>NUCLEOTIDE SEQUENCE</scope>
    <source>
        <strain evidence="3">NBRC 107715</strain>
    </source>
</reference>
<evidence type="ECO:0000313" key="3">
    <source>
        <dbReference type="EMBL" id="GLS62959.1"/>
    </source>
</evidence>
<accession>A0A512J8J9</accession>
<sequence>MPVAFLRRVKPAALAAGAILAGALLAGGAASAQTAPSAAENLSPGGIDSEHLFGFVEGSDLGVPGEVELEWETSGRIGRRLGRFLAVDSSLALKMPLSSDFRLAPGLTFNAYDIGAPARTTGGFNGGFLEARLRLLDRRTAPLGLTLGIVPSYGSVDGVTGGPGRSYGTDLVLLADRELIPDRLVAALNASLGFASTRADGAGPAHGSGLEVAGALAYQVRPGLFLGGEARYARAYGDLTLGRLAGAAAYLGPTLYASLSPRAWVSLAWNLQVAGREQGAPGALDLTNFDRHQVRLRVGYSF</sequence>
<keyword evidence="1" id="KW-0732">Signal</keyword>
<dbReference type="OrthoDB" id="8004182at2"/>
<evidence type="ECO:0000313" key="5">
    <source>
        <dbReference type="Proteomes" id="UP001156856"/>
    </source>
</evidence>
<reference evidence="5" key="2">
    <citation type="journal article" date="2019" name="Int. J. Syst. Evol. Microbiol.">
        <title>The Global Catalogue of Microorganisms (GCM) 10K type strain sequencing project: providing services to taxonomists for standard genome sequencing and annotation.</title>
        <authorList>
            <consortium name="The Broad Institute Genomics Platform"/>
            <consortium name="The Broad Institute Genome Sequencing Center for Infectious Disease"/>
            <person name="Wu L."/>
            <person name="Ma J."/>
        </authorList>
    </citation>
    <scope>NUCLEOTIDE SEQUENCE [LARGE SCALE GENOMIC DNA]</scope>
    <source>
        <strain evidence="5">NBRC 107715</strain>
    </source>
</reference>